<dbReference type="InterPro" id="IPR000315">
    <property type="entry name" value="Znf_B-box"/>
</dbReference>
<dbReference type="Pfam" id="PF13445">
    <property type="entry name" value="zf-RING_UBOX"/>
    <property type="match status" value="1"/>
</dbReference>
<evidence type="ECO:0000256" key="4">
    <source>
        <dbReference type="ARBA" id="ARBA00022833"/>
    </source>
</evidence>
<keyword evidence="2" id="KW-0479">Metal-binding</keyword>
<keyword evidence="10" id="KW-1185">Reference proteome</keyword>
<dbReference type="GO" id="GO:0008270">
    <property type="term" value="F:zinc ion binding"/>
    <property type="evidence" value="ECO:0007669"/>
    <property type="project" value="UniProtKB-KW"/>
</dbReference>
<name>A0ABD3VWQ9_SINWO</name>
<evidence type="ECO:0000256" key="5">
    <source>
        <dbReference type="PROSITE-ProRule" id="PRU00024"/>
    </source>
</evidence>
<feature type="domain" description="RING-type" evidence="7">
    <location>
        <begin position="16"/>
        <end position="63"/>
    </location>
</feature>
<dbReference type="Gene3D" id="3.30.40.10">
    <property type="entry name" value="Zinc/RING finger domain, C3HC4 (zinc finger)"/>
    <property type="match status" value="1"/>
</dbReference>
<dbReference type="SUPFAM" id="SSF57845">
    <property type="entry name" value="B-box zinc-binding domain"/>
    <property type="match status" value="1"/>
</dbReference>
<evidence type="ECO:0000256" key="3">
    <source>
        <dbReference type="ARBA" id="ARBA00022771"/>
    </source>
</evidence>
<dbReference type="InterPro" id="IPR047153">
    <property type="entry name" value="TRIM45/56/19-like"/>
</dbReference>
<protein>
    <submittedName>
        <fullName evidence="9">Uncharacterized protein</fullName>
    </submittedName>
</protein>
<evidence type="ECO:0000259" key="7">
    <source>
        <dbReference type="PROSITE" id="PS50089"/>
    </source>
</evidence>
<organism evidence="9 10">
    <name type="scientific">Sinanodonta woodiana</name>
    <name type="common">Chinese pond mussel</name>
    <name type="synonym">Anodonta woodiana</name>
    <dbReference type="NCBI Taxonomy" id="1069815"/>
    <lineage>
        <taxon>Eukaryota</taxon>
        <taxon>Metazoa</taxon>
        <taxon>Spiralia</taxon>
        <taxon>Lophotrochozoa</taxon>
        <taxon>Mollusca</taxon>
        <taxon>Bivalvia</taxon>
        <taxon>Autobranchia</taxon>
        <taxon>Heteroconchia</taxon>
        <taxon>Palaeoheterodonta</taxon>
        <taxon>Unionida</taxon>
        <taxon>Unionoidea</taxon>
        <taxon>Unionidae</taxon>
        <taxon>Unioninae</taxon>
        <taxon>Sinanodonta</taxon>
    </lineage>
</organism>
<keyword evidence="1" id="KW-0597">Phosphoprotein</keyword>
<evidence type="ECO:0000256" key="2">
    <source>
        <dbReference type="ARBA" id="ARBA00022723"/>
    </source>
</evidence>
<dbReference type="SMART" id="SM00184">
    <property type="entry name" value="RING"/>
    <property type="match status" value="1"/>
</dbReference>
<dbReference type="PROSITE" id="PS50119">
    <property type="entry name" value="ZF_BBOX"/>
    <property type="match status" value="1"/>
</dbReference>
<feature type="domain" description="B box-type" evidence="8">
    <location>
        <begin position="101"/>
        <end position="148"/>
    </location>
</feature>
<dbReference type="SUPFAM" id="SSF57850">
    <property type="entry name" value="RING/U-box"/>
    <property type="match status" value="1"/>
</dbReference>
<comment type="caution">
    <text evidence="9">The sequence shown here is derived from an EMBL/GenBank/DDBJ whole genome shotgun (WGS) entry which is preliminary data.</text>
</comment>
<dbReference type="InterPro" id="IPR001841">
    <property type="entry name" value="Znf_RING"/>
</dbReference>
<dbReference type="InterPro" id="IPR011042">
    <property type="entry name" value="6-blade_b-propeller_TolB-like"/>
</dbReference>
<evidence type="ECO:0000256" key="6">
    <source>
        <dbReference type="SAM" id="Coils"/>
    </source>
</evidence>
<keyword evidence="4" id="KW-0862">Zinc</keyword>
<dbReference type="InterPro" id="IPR013083">
    <property type="entry name" value="Znf_RING/FYVE/PHD"/>
</dbReference>
<dbReference type="PANTHER" id="PTHR25462:SF296">
    <property type="entry name" value="MEIOTIC P26, ISOFORM F"/>
    <property type="match status" value="1"/>
</dbReference>
<evidence type="ECO:0000256" key="1">
    <source>
        <dbReference type="ARBA" id="ARBA00022553"/>
    </source>
</evidence>
<keyword evidence="3 5" id="KW-0863">Zinc-finger</keyword>
<dbReference type="Gene3D" id="2.120.10.30">
    <property type="entry name" value="TolB, C-terminal domain"/>
    <property type="match status" value="1"/>
</dbReference>
<gene>
    <name evidence="9" type="ORF">ACJMK2_006586</name>
</gene>
<dbReference type="InterPro" id="IPR027370">
    <property type="entry name" value="Znf-RING_euk"/>
</dbReference>
<evidence type="ECO:0000313" key="9">
    <source>
        <dbReference type="EMBL" id="KAL3864943.1"/>
    </source>
</evidence>
<feature type="coiled-coil region" evidence="6">
    <location>
        <begin position="242"/>
        <end position="276"/>
    </location>
</feature>
<dbReference type="InterPro" id="IPR017907">
    <property type="entry name" value="Znf_RING_CS"/>
</dbReference>
<dbReference type="PROSITE" id="PS00518">
    <property type="entry name" value="ZF_RING_1"/>
    <property type="match status" value="1"/>
</dbReference>
<dbReference type="PROSITE" id="PS50089">
    <property type="entry name" value="ZF_RING_2"/>
    <property type="match status" value="1"/>
</dbReference>
<dbReference type="CDD" id="cd19757">
    <property type="entry name" value="Bbox1"/>
    <property type="match status" value="1"/>
</dbReference>
<evidence type="ECO:0000259" key="8">
    <source>
        <dbReference type="PROSITE" id="PS50119"/>
    </source>
</evidence>
<accession>A0ABD3VWQ9</accession>
<dbReference type="Proteomes" id="UP001634394">
    <property type="component" value="Unassembled WGS sequence"/>
</dbReference>
<evidence type="ECO:0000313" key="10">
    <source>
        <dbReference type="Proteomes" id="UP001634394"/>
    </source>
</evidence>
<keyword evidence="6" id="KW-0175">Coiled coil</keyword>
<sequence length="656" mass="74338">MATSDTASCADESPICPICLGAFNIPRQLTCMHCFCEHCIKSYIKSKAAKVEYLDKIECPVCQTIVRRPQRVTSVESWISRLPINTVLLSISSESKVNVIRPCDACQSRDVMKSAEGYCVDCEEAMCIDCKVVHQHQKATKTHSIVCIEELTRSPQNAMKYATAFNCPEHDGEDIKFYCRNHRLACCVVCCGMNHRNCESVLDLKTEASTLLKEEDPGVIIESLKTLETHLNKFTEINNENINNLECQMNVVTAAIRDLRKKLNDALDEFERKLKMDGKIIYKGDMIQKQEENHACLSLLSSIRNSRAVLEVVNQNGNTIQKFLVTDKTKSQLTSYSELIHEKFEKINKMTLQLEADPLFESLMEGKFAKIVTKSEYQDLPLTITKKPTKQWPLLITSVFEVKGPDEKKQRYTDLVCLPDDKVMLIDGLNSRCCLLDSSFCNISSYSLPDKPWSIRIFDDEEVVVSLREQNQIQFLSVKDNTIKPTRMIKTRLPCFGIDVTGKGSIVVSGANFAKRKCYWSVINDRGEETFYHEYGDKAWSNSYIALNALKTRVYISTYGTDSLFCFDIAGSLLFVYKPANLKGSYGITLDIDDNLYVVGRNSKNIHQLSPDGAVLQIITDDLRKRPVAITYDRSKHQLLVTNEASERKIHAIKLG</sequence>
<dbReference type="PANTHER" id="PTHR25462">
    <property type="entry name" value="BONUS, ISOFORM C-RELATED"/>
    <property type="match status" value="1"/>
</dbReference>
<dbReference type="SUPFAM" id="SSF101898">
    <property type="entry name" value="NHL repeat"/>
    <property type="match status" value="1"/>
</dbReference>
<proteinExistence type="predicted"/>
<reference evidence="9 10" key="1">
    <citation type="submission" date="2024-11" db="EMBL/GenBank/DDBJ databases">
        <title>Chromosome-level genome assembly of the freshwater bivalve Anodonta woodiana.</title>
        <authorList>
            <person name="Chen X."/>
        </authorList>
    </citation>
    <scope>NUCLEOTIDE SEQUENCE [LARGE SCALE GENOMIC DNA]</scope>
    <source>
        <strain evidence="9">MN2024</strain>
        <tissue evidence="9">Gills</tissue>
    </source>
</reference>
<dbReference type="Gene3D" id="3.30.160.60">
    <property type="entry name" value="Classic Zinc Finger"/>
    <property type="match status" value="1"/>
</dbReference>
<dbReference type="EMBL" id="JBJQND010000010">
    <property type="protein sequence ID" value="KAL3864943.1"/>
    <property type="molecule type" value="Genomic_DNA"/>
</dbReference>
<dbReference type="AlphaFoldDB" id="A0ABD3VWQ9"/>